<evidence type="ECO:0000313" key="3">
    <source>
        <dbReference type="Proteomes" id="UP000467428"/>
    </source>
</evidence>
<name>A0A7I7S1N7_9MYCO</name>
<proteinExistence type="predicted"/>
<keyword evidence="1" id="KW-0812">Transmembrane</keyword>
<protein>
    <submittedName>
        <fullName evidence="2">Uncharacterized protein</fullName>
    </submittedName>
</protein>
<organism evidence="2 3">
    <name type="scientific">Mycolicibacterium arabiense</name>
    <dbReference type="NCBI Taxonomy" id="1286181"/>
    <lineage>
        <taxon>Bacteria</taxon>
        <taxon>Bacillati</taxon>
        <taxon>Actinomycetota</taxon>
        <taxon>Actinomycetes</taxon>
        <taxon>Mycobacteriales</taxon>
        <taxon>Mycobacteriaceae</taxon>
        <taxon>Mycolicibacterium</taxon>
    </lineage>
</organism>
<keyword evidence="1" id="KW-1133">Transmembrane helix</keyword>
<accession>A0A7I7S1N7</accession>
<gene>
    <name evidence="2" type="ORF">MARA_42800</name>
</gene>
<reference evidence="2 3" key="1">
    <citation type="journal article" date="2019" name="Emerg. Microbes Infect.">
        <title>Comprehensive subspecies identification of 175 nontuberculous mycobacteria species based on 7547 genomic profiles.</title>
        <authorList>
            <person name="Matsumoto Y."/>
            <person name="Kinjo T."/>
            <person name="Motooka D."/>
            <person name="Nabeya D."/>
            <person name="Jung N."/>
            <person name="Uechi K."/>
            <person name="Horii T."/>
            <person name="Iida T."/>
            <person name="Fujita J."/>
            <person name="Nakamura S."/>
        </authorList>
    </citation>
    <scope>NUCLEOTIDE SEQUENCE [LARGE SCALE GENOMIC DNA]</scope>
    <source>
        <strain evidence="2 3">JCM 18538</strain>
    </source>
</reference>
<feature type="transmembrane region" description="Helical" evidence="1">
    <location>
        <begin position="20"/>
        <end position="41"/>
    </location>
</feature>
<dbReference type="KEGG" id="marz:MARA_42800"/>
<dbReference type="EMBL" id="AP022593">
    <property type="protein sequence ID" value="BBY50812.1"/>
    <property type="molecule type" value="Genomic_DNA"/>
</dbReference>
<dbReference type="Proteomes" id="UP000467428">
    <property type="component" value="Chromosome"/>
</dbReference>
<evidence type="ECO:0000313" key="2">
    <source>
        <dbReference type="EMBL" id="BBY50812.1"/>
    </source>
</evidence>
<geneLocation type="plasmid" evidence="3">
    <name>pjcm18538 dna</name>
</geneLocation>
<dbReference type="AlphaFoldDB" id="A0A7I7S1N7"/>
<keyword evidence="3" id="KW-1185">Reference proteome</keyword>
<dbReference type="RefSeq" id="WP_163920497.1">
    <property type="nucleotide sequence ID" value="NZ_AP022593.1"/>
</dbReference>
<evidence type="ECO:0000256" key="1">
    <source>
        <dbReference type="SAM" id="Phobius"/>
    </source>
</evidence>
<sequence>MPDDLLRFVIGPAPMSSTWVWLAVLLTLLVIGWYVAVFLTTMPPERNAGPRLVASARAALVRRRFAREARRIDERRRSGELPDAAAGAELSRTLREFLHEFTGVRAQYMQVEEVAKGSLAPAAPILARLNDVAFNERSAEDVGELSGATEELILTWS</sequence>
<keyword evidence="1" id="KW-0472">Membrane</keyword>